<name>A0A1X7HND0_9PROT</name>
<reference evidence="2 3" key="1">
    <citation type="submission" date="2017-04" db="EMBL/GenBank/DDBJ databases">
        <authorList>
            <person name="Afonso C.L."/>
            <person name="Miller P.J."/>
            <person name="Scott M.A."/>
            <person name="Spackman E."/>
            <person name="Goraichik I."/>
            <person name="Dimitrov K.M."/>
            <person name="Suarez D.L."/>
            <person name="Swayne D.E."/>
        </authorList>
    </citation>
    <scope>NUCLEOTIDE SEQUENCE [LARGE SCALE GENOMIC DNA]</scope>
    <source>
        <strain evidence="2 3">A2P</strain>
    </source>
</reference>
<dbReference type="InterPro" id="IPR037401">
    <property type="entry name" value="SnoaL-like"/>
</dbReference>
<gene>
    <name evidence="2" type="ORF">SAMN02982917_6874</name>
</gene>
<evidence type="ECO:0000313" key="2">
    <source>
        <dbReference type="EMBL" id="SMF89868.1"/>
    </source>
</evidence>
<dbReference type="STRING" id="286727.SAMN02982917_6874"/>
<dbReference type="RefSeq" id="WP_085091653.1">
    <property type="nucleotide sequence ID" value="NZ_FXAK01000009.1"/>
</dbReference>
<dbReference type="Proteomes" id="UP000192936">
    <property type="component" value="Unassembled WGS sequence"/>
</dbReference>
<protein>
    <submittedName>
        <fullName evidence="2">SnoaL-like domain-containing protein</fullName>
    </submittedName>
</protein>
<evidence type="ECO:0000259" key="1">
    <source>
        <dbReference type="Pfam" id="PF13577"/>
    </source>
</evidence>
<feature type="domain" description="SnoaL-like" evidence="1">
    <location>
        <begin position="23"/>
        <end position="158"/>
    </location>
</feature>
<dbReference type="OrthoDB" id="8686501at2"/>
<evidence type="ECO:0000313" key="3">
    <source>
        <dbReference type="Proteomes" id="UP000192936"/>
    </source>
</evidence>
<dbReference type="Gene3D" id="3.10.450.50">
    <property type="match status" value="1"/>
</dbReference>
<dbReference type="SUPFAM" id="SSF54427">
    <property type="entry name" value="NTF2-like"/>
    <property type="match status" value="1"/>
</dbReference>
<dbReference type="EMBL" id="FXAK01000009">
    <property type="protein sequence ID" value="SMF89868.1"/>
    <property type="molecule type" value="Genomic_DNA"/>
</dbReference>
<proteinExistence type="predicted"/>
<accession>A0A1X7HND0</accession>
<dbReference type="InterPro" id="IPR032710">
    <property type="entry name" value="NTF2-like_dom_sf"/>
</dbReference>
<dbReference type="Pfam" id="PF13577">
    <property type="entry name" value="SnoaL_4"/>
    <property type="match status" value="1"/>
</dbReference>
<sequence>MTAALPAGIAETDIAALQARLARFEAEAAVRACMVRYMALCDALTPATPLDELAGLFTRDAVWEGIGEKYAKTFGRLTGRPALREMFARYMVEPSHFALNVHFLTSELIRTTGPDRAEGTWIMLQTSTFAAGGSHLNAARLTVDFRLEEGAWRMSHFRTENLFSRPVDGWNRPDPVPVPD</sequence>
<organism evidence="2 3">
    <name type="scientific">Azospirillum oryzae</name>
    <dbReference type="NCBI Taxonomy" id="286727"/>
    <lineage>
        <taxon>Bacteria</taxon>
        <taxon>Pseudomonadati</taxon>
        <taxon>Pseudomonadota</taxon>
        <taxon>Alphaproteobacteria</taxon>
        <taxon>Rhodospirillales</taxon>
        <taxon>Azospirillaceae</taxon>
        <taxon>Azospirillum</taxon>
    </lineage>
</organism>
<dbReference type="AlphaFoldDB" id="A0A1X7HND0"/>